<sequence>MPKVSEKARVDDEPIERHLALPYPWQQSFWSRLVDQYHGGKTPHALLLSGPVGIGKRQLALSFSHLLLCASPKDGQACGECKSCLLNQAHTHPDLNIAEPEPGAKTIKVDQVRAVIDFLGNTAQQGGRKVVLLGPVEAMQEGASNALLKSLEEPAGQTHLLLYTHQLSLVLPTIRSRCQRVDLPVPSTALTQPWLETMVGEEAAELLEAASFSPLEALALATGERQQEQQDVMQYLRTAVLEGASSIMVAEKLMKFEPLLVIEEVIRVLQLAIKDAVLSESSVVESSVVESSVVESSVVASERGTLAQRGTIAQGNTLNIRYLIASSIQSAGSQPLYRFLDKLVVNKRALLSGANPNKQLLIEELFMDLSAAQRLALKKQTQIASIAGNLE</sequence>
<proteinExistence type="predicted"/>
<dbReference type="SUPFAM" id="SSF52540">
    <property type="entry name" value="P-loop containing nucleoside triphosphate hydrolases"/>
    <property type="match status" value="1"/>
</dbReference>
<dbReference type="GO" id="GO:0003887">
    <property type="term" value="F:DNA-directed DNA polymerase activity"/>
    <property type="evidence" value="ECO:0007669"/>
    <property type="project" value="UniProtKB-KW"/>
</dbReference>
<keyword evidence="2" id="KW-0239">DNA-directed DNA polymerase</keyword>
<dbReference type="AlphaFoldDB" id="A0AA37T9N2"/>
<name>A0AA37T9N2_9GAMM</name>
<gene>
    <name evidence="4" type="ORF">GCM10007877_22170</name>
</gene>
<evidence type="ECO:0000313" key="5">
    <source>
        <dbReference type="Proteomes" id="UP001156870"/>
    </source>
</evidence>
<dbReference type="PANTHER" id="PTHR11669">
    <property type="entry name" value="REPLICATION FACTOR C / DNA POLYMERASE III GAMMA-TAU SUBUNIT"/>
    <property type="match status" value="1"/>
</dbReference>
<comment type="catalytic activity">
    <reaction evidence="3">
        <text>DNA(n) + a 2'-deoxyribonucleoside 5'-triphosphate = DNA(n+1) + diphosphate</text>
        <dbReference type="Rhea" id="RHEA:22508"/>
        <dbReference type="Rhea" id="RHEA-COMP:17339"/>
        <dbReference type="Rhea" id="RHEA-COMP:17340"/>
        <dbReference type="ChEBI" id="CHEBI:33019"/>
        <dbReference type="ChEBI" id="CHEBI:61560"/>
        <dbReference type="ChEBI" id="CHEBI:173112"/>
        <dbReference type="EC" id="2.7.7.7"/>
    </reaction>
</comment>
<evidence type="ECO:0000313" key="4">
    <source>
        <dbReference type="EMBL" id="GLS26501.1"/>
    </source>
</evidence>
<dbReference type="GO" id="GO:0008408">
    <property type="term" value="F:3'-5' exonuclease activity"/>
    <property type="evidence" value="ECO:0007669"/>
    <property type="project" value="InterPro"/>
</dbReference>
<dbReference type="GO" id="GO:0009360">
    <property type="term" value="C:DNA polymerase III complex"/>
    <property type="evidence" value="ECO:0007669"/>
    <property type="project" value="TreeGrafter"/>
</dbReference>
<reference evidence="4 5" key="1">
    <citation type="journal article" date="2014" name="Int. J. Syst. Evol. Microbiol.">
        <title>Complete genome sequence of Corynebacterium casei LMG S-19264T (=DSM 44701T), isolated from a smear-ripened cheese.</title>
        <authorList>
            <consortium name="US DOE Joint Genome Institute (JGI-PGF)"/>
            <person name="Walter F."/>
            <person name="Albersmeier A."/>
            <person name="Kalinowski J."/>
            <person name="Ruckert C."/>
        </authorList>
    </citation>
    <scope>NUCLEOTIDE SEQUENCE [LARGE SCALE GENOMIC DNA]</scope>
    <source>
        <strain evidence="4 5">NBRC 110095</strain>
    </source>
</reference>
<dbReference type="Proteomes" id="UP001156870">
    <property type="component" value="Unassembled WGS sequence"/>
</dbReference>
<dbReference type="EMBL" id="BSPD01000054">
    <property type="protein sequence ID" value="GLS26501.1"/>
    <property type="molecule type" value="Genomic_DNA"/>
</dbReference>
<dbReference type="InterPro" id="IPR004622">
    <property type="entry name" value="DNA_pol_HolB"/>
</dbReference>
<dbReference type="Gene3D" id="3.40.50.300">
    <property type="entry name" value="P-loop containing nucleotide triphosphate hydrolases"/>
    <property type="match status" value="1"/>
</dbReference>
<dbReference type="GO" id="GO:0006261">
    <property type="term" value="P:DNA-templated DNA replication"/>
    <property type="evidence" value="ECO:0007669"/>
    <property type="project" value="TreeGrafter"/>
</dbReference>
<dbReference type="InterPro" id="IPR050238">
    <property type="entry name" value="DNA_Rep/Repair_Clamp_Loader"/>
</dbReference>
<comment type="caution">
    <text evidence="4">The sequence shown here is derived from an EMBL/GenBank/DDBJ whole genome shotgun (WGS) entry which is preliminary data.</text>
</comment>
<dbReference type="EC" id="2.7.7.7" evidence="1"/>
<keyword evidence="5" id="KW-1185">Reference proteome</keyword>
<dbReference type="Pfam" id="PF13177">
    <property type="entry name" value="DNA_pol3_delta2"/>
    <property type="match status" value="1"/>
</dbReference>
<evidence type="ECO:0000256" key="3">
    <source>
        <dbReference type="ARBA" id="ARBA00049244"/>
    </source>
</evidence>
<evidence type="ECO:0000256" key="1">
    <source>
        <dbReference type="ARBA" id="ARBA00012417"/>
    </source>
</evidence>
<organism evidence="4 5">
    <name type="scientific">Marinibactrum halimedae</name>
    <dbReference type="NCBI Taxonomy" id="1444977"/>
    <lineage>
        <taxon>Bacteria</taxon>
        <taxon>Pseudomonadati</taxon>
        <taxon>Pseudomonadota</taxon>
        <taxon>Gammaproteobacteria</taxon>
        <taxon>Cellvibrionales</taxon>
        <taxon>Cellvibrionaceae</taxon>
        <taxon>Marinibactrum</taxon>
    </lineage>
</organism>
<accession>A0AA37T9N2</accession>
<dbReference type="NCBIfam" id="TIGR00678">
    <property type="entry name" value="holB"/>
    <property type="match status" value="1"/>
</dbReference>
<evidence type="ECO:0000256" key="2">
    <source>
        <dbReference type="ARBA" id="ARBA00022932"/>
    </source>
</evidence>
<dbReference type="PANTHER" id="PTHR11669:SF8">
    <property type="entry name" value="DNA POLYMERASE III SUBUNIT DELTA"/>
    <property type="match status" value="1"/>
</dbReference>
<dbReference type="InterPro" id="IPR027417">
    <property type="entry name" value="P-loop_NTPase"/>
</dbReference>
<protein>
    <recommendedName>
        <fullName evidence="1">DNA-directed DNA polymerase</fullName>
        <ecNumber evidence="1">2.7.7.7</ecNumber>
    </recommendedName>
</protein>
<keyword evidence="2" id="KW-0808">Transferase</keyword>
<keyword evidence="2" id="KW-0548">Nucleotidyltransferase</keyword>